<dbReference type="GO" id="GO:0003676">
    <property type="term" value="F:nucleic acid binding"/>
    <property type="evidence" value="ECO:0007669"/>
    <property type="project" value="InterPro"/>
</dbReference>
<dbReference type="Proteomes" id="UP000095280">
    <property type="component" value="Unplaced"/>
</dbReference>
<dbReference type="WBParaSite" id="maker-uti_cns_0000485-snap-gene-0.8-mRNA-1">
    <property type="protein sequence ID" value="maker-uti_cns_0000485-snap-gene-0.8-mRNA-1"/>
    <property type="gene ID" value="maker-uti_cns_0000485-snap-gene-0.8"/>
</dbReference>
<protein>
    <submittedName>
        <fullName evidence="3">DDE_3 domain-containing protein</fullName>
    </submittedName>
</protein>
<dbReference type="Gene3D" id="3.30.420.10">
    <property type="entry name" value="Ribonuclease H-like superfamily/Ribonuclease H"/>
    <property type="match status" value="1"/>
</dbReference>
<proteinExistence type="predicted"/>
<keyword evidence="2" id="KW-1185">Reference proteome</keyword>
<reference evidence="3" key="1">
    <citation type="submission" date="2016-11" db="UniProtKB">
        <authorList>
            <consortium name="WormBaseParasite"/>
        </authorList>
    </citation>
    <scope>IDENTIFICATION</scope>
</reference>
<dbReference type="InterPro" id="IPR036397">
    <property type="entry name" value="RNaseH_sf"/>
</dbReference>
<evidence type="ECO:0000313" key="2">
    <source>
        <dbReference type="Proteomes" id="UP000095280"/>
    </source>
</evidence>
<name>A0A1I8G015_9PLAT</name>
<dbReference type="AlphaFoldDB" id="A0A1I8G015"/>
<organism evidence="2 3">
    <name type="scientific">Macrostomum lignano</name>
    <dbReference type="NCBI Taxonomy" id="282301"/>
    <lineage>
        <taxon>Eukaryota</taxon>
        <taxon>Metazoa</taxon>
        <taxon>Spiralia</taxon>
        <taxon>Lophotrochozoa</taxon>
        <taxon>Platyhelminthes</taxon>
        <taxon>Rhabditophora</taxon>
        <taxon>Macrostomorpha</taxon>
        <taxon>Macrostomida</taxon>
        <taxon>Macrostomidae</taxon>
        <taxon>Macrostomum</taxon>
    </lineage>
</organism>
<accession>A0A1I8G015</accession>
<evidence type="ECO:0000259" key="1">
    <source>
        <dbReference type="Pfam" id="PF13358"/>
    </source>
</evidence>
<sequence length="151" mass="17373">AHGPNAMSQRAVYDWYIRFKNVRSDVEDDPRSGRPKEARTELNIELIQGLLNINRHWTCEEMAELSGIPSSSTLELGPLLLHDNASSHTAHIVQNLLRDYQWEVLPHPPYSPDLSPCNFDLFPKLKNQLRGRRFHCLDDLFSEVGRIAKDL</sequence>
<dbReference type="InterPro" id="IPR038717">
    <property type="entry name" value="Tc1-like_DDE_dom"/>
</dbReference>
<dbReference type="PANTHER" id="PTHR46060:SF1">
    <property type="entry name" value="MARINER MOS1 TRANSPOSASE-LIKE PROTEIN"/>
    <property type="match status" value="1"/>
</dbReference>
<dbReference type="PANTHER" id="PTHR46060">
    <property type="entry name" value="MARINER MOS1 TRANSPOSASE-LIKE PROTEIN"/>
    <property type="match status" value="1"/>
</dbReference>
<evidence type="ECO:0000313" key="3">
    <source>
        <dbReference type="WBParaSite" id="maker-uti_cns_0000485-snap-gene-0.8-mRNA-1"/>
    </source>
</evidence>
<feature type="domain" description="Tc1-like transposase DDE" evidence="1">
    <location>
        <begin position="78"/>
        <end position="140"/>
    </location>
</feature>
<dbReference type="InterPro" id="IPR052709">
    <property type="entry name" value="Transposase-MT_Hybrid"/>
</dbReference>
<dbReference type="Pfam" id="PF13358">
    <property type="entry name" value="DDE_3"/>
    <property type="match status" value="1"/>
</dbReference>